<dbReference type="InterPro" id="IPR011652">
    <property type="entry name" value="MORN_2"/>
</dbReference>
<evidence type="ECO:0000256" key="9">
    <source>
        <dbReference type="ARBA" id="ARBA00023136"/>
    </source>
</evidence>
<keyword evidence="13" id="KW-1185">Reference proteome</keyword>
<dbReference type="SUPFAM" id="SSF74653">
    <property type="entry name" value="TolA/TonB C-terminal domain"/>
    <property type="match status" value="1"/>
</dbReference>
<evidence type="ECO:0000256" key="5">
    <source>
        <dbReference type="ARBA" id="ARBA00022519"/>
    </source>
</evidence>
<keyword evidence="7" id="KW-0653">Protein transport</keyword>
<keyword evidence="4" id="KW-1003">Cell membrane</keyword>
<evidence type="ECO:0000259" key="11">
    <source>
        <dbReference type="PROSITE" id="PS52015"/>
    </source>
</evidence>
<feature type="domain" description="TonB C-terminal" evidence="11">
    <location>
        <begin position="153"/>
        <end position="243"/>
    </location>
</feature>
<keyword evidence="5" id="KW-0997">Cell inner membrane</keyword>
<evidence type="ECO:0000256" key="2">
    <source>
        <dbReference type="ARBA" id="ARBA00006555"/>
    </source>
</evidence>
<keyword evidence="9" id="KW-0472">Membrane</keyword>
<dbReference type="Proteomes" id="UP000304900">
    <property type="component" value="Unassembled WGS sequence"/>
</dbReference>
<evidence type="ECO:0000256" key="1">
    <source>
        <dbReference type="ARBA" id="ARBA00004383"/>
    </source>
</evidence>
<keyword evidence="3" id="KW-0813">Transport</keyword>
<dbReference type="Pfam" id="PF03544">
    <property type="entry name" value="TonB_C"/>
    <property type="match status" value="1"/>
</dbReference>
<dbReference type="AlphaFoldDB" id="A0A4U6D641"/>
<dbReference type="InterPro" id="IPR051045">
    <property type="entry name" value="TonB-dependent_transducer"/>
</dbReference>
<evidence type="ECO:0000256" key="7">
    <source>
        <dbReference type="ARBA" id="ARBA00022927"/>
    </source>
</evidence>
<dbReference type="GO" id="GO:0031992">
    <property type="term" value="F:energy transducer activity"/>
    <property type="evidence" value="ECO:0007669"/>
    <property type="project" value="TreeGrafter"/>
</dbReference>
<evidence type="ECO:0000256" key="3">
    <source>
        <dbReference type="ARBA" id="ARBA00022448"/>
    </source>
</evidence>
<evidence type="ECO:0000313" key="13">
    <source>
        <dbReference type="Proteomes" id="UP000304900"/>
    </source>
</evidence>
<dbReference type="Gene3D" id="3.30.1150.10">
    <property type="match status" value="1"/>
</dbReference>
<evidence type="ECO:0000256" key="10">
    <source>
        <dbReference type="SAM" id="SignalP"/>
    </source>
</evidence>
<dbReference type="PROSITE" id="PS52015">
    <property type="entry name" value="TONB_CTD"/>
    <property type="match status" value="1"/>
</dbReference>
<proteinExistence type="inferred from homology"/>
<keyword evidence="6" id="KW-0812">Transmembrane</keyword>
<dbReference type="InterPro" id="IPR006260">
    <property type="entry name" value="TonB/TolA_C"/>
</dbReference>
<feature type="signal peptide" evidence="10">
    <location>
        <begin position="1"/>
        <end position="18"/>
    </location>
</feature>
<dbReference type="InterPro" id="IPR037682">
    <property type="entry name" value="TonB_C"/>
</dbReference>
<comment type="subcellular location">
    <subcellularLocation>
        <location evidence="1">Cell inner membrane</location>
        <topology evidence="1">Single-pass membrane protein</topology>
        <orientation evidence="1">Periplasmic side</orientation>
    </subcellularLocation>
</comment>
<dbReference type="GO" id="GO:0055085">
    <property type="term" value="P:transmembrane transport"/>
    <property type="evidence" value="ECO:0007669"/>
    <property type="project" value="InterPro"/>
</dbReference>
<accession>A0A4U6D641</accession>
<reference evidence="12 13" key="1">
    <citation type="submission" date="2019-05" db="EMBL/GenBank/DDBJ databases">
        <title>Dyadobacter AR-3-8 sp. nov., isolated from arctic soil.</title>
        <authorList>
            <person name="Chaudhary D.K."/>
        </authorList>
    </citation>
    <scope>NUCLEOTIDE SEQUENCE [LARGE SCALE GENOMIC DNA]</scope>
    <source>
        <strain evidence="12 13">AR-3-8</strain>
    </source>
</reference>
<dbReference type="PANTHER" id="PTHR33446">
    <property type="entry name" value="PROTEIN TONB-RELATED"/>
    <property type="match status" value="1"/>
</dbReference>
<comment type="caution">
    <text evidence="12">The sequence shown here is derived from an EMBL/GenBank/DDBJ whole genome shotgun (WGS) entry which is preliminary data.</text>
</comment>
<protein>
    <submittedName>
        <fullName evidence="12">TonB family protein</fullName>
    </submittedName>
</protein>
<keyword evidence="10" id="KW-0732">Signal</keyword>
<name>A0A4U6D641_9BACT</name>
<dbReference type="GO" id="GO:0098797">
    <property type="term" value="C:plasma membrane protein complex"/>
    <property type="evidence" value="ECO:0007669"/>
    <property type="project" value="TreeGrafter"/>
</dbReference>
<dbReference type="OrthoDB" id="934760at2"/>
<comment type="similarity">
    <text evidence="2">Belongs to the TonB family.</text>
</comment>
<sequence length="243" mass="28498">MKQIFTLSLISLFTCSMACFGQTDTIKLFYDKNWKIIRNPLEAEYSRVAFENDNGYWEVKDYFKSKKIQMEGFYLDKKLTKMQGPFVWYYENGQVKTKSQYHNNDQIDEHYEYYESGELDTFRKFDNSGELVEQHLYKKDGSESNFTNAEFPGGIPEMYSFLGEHIKYPKDLRKKGLEGRVVVSFVVRKDGSLDNVNVVSSPNSSLSWEAVRVVRQMPKWKPADRDGIPLDIQYKLPVNFTLQ</sequence>
<evidence type="ECO:0000256" key="4">
    <source>
        <dbReference type="ARBA" id="ARBA00022475"/>
    </source>
</evidence>
<gene>
    <name evidence="12" type="ORF">FDK13_15045</name>
</gene>
<evidence type="ECO:0000256" key="8">
    <source>
        <dbReference type="ARBA" id="ARBA00022989"/>
    </source>
</evidence>
<keyword evidence="8" id="KW-1133">Transmembrane helix</keyword>
<evidence type="ECO:0000313" key="12">
    <source>
        <dbReference type="EMBL" id="TKT91677.1"/>
    </source>
</evidence>
<dbReference type="Pfam" id="PF07661">
    <property type="entry name" value="MORN_2"/>
    <property type="match status" value="1"/>
</dbReference>
<dbReference type="SUPFAM" id="SSF82185">
    <property type="entry name" value="Histone H3 K4-specific methyltransferase SET7/9 N-terminal domain"/>
    <property type="match status" value="1"/>
</dbReference>
<feature type="chain" id="PRO_5020331014" evidence="10">
    <location>
        <begin position="19"/>
        <end position="243"/>
    </location>
</feature>
<evidence type="ECO:0000256" key="6">
    <source>
        <dbReference type="ARBA" id="ARBA00022692"/>
    </source>
</evidence>
<dbReference type="NCBIfam" id="TIGR01352">
    <property type="entry name" value="tonB_Cterm"/>
    <property type="match status" value="1"/>
</dbReference>
<dbReference type="EMBL" id="SZVO01000006">
    <property type="protein sequence ID" value="TKT91677.1"/>
    <property type="molecule type" value="Genomic_DNA"/>
</dbReference>
<organism evidence="12 13">
    <name type="scientific">Dyadobacter frigoris</name>
    <dbReference type="NCBI Taxonomy" id="2576211"/>
    <lineage>
        <taxon>Bacteria</taxon>
        <taxon>Pseudomonadati</taxon>
        <taxon>Bacteroidota</taxon>
        <taxon>Cytophagia</taxon>
        <taxon>Cytophagales</taxon>
        <taxon>Spirosomataceae</taxon>
        <taxon>Dyadobacter</taxon>
    </lineage>
</organism>
<dbReference type="GO" id="GO:0015031">
    <property type="term" value="P:protein transport"/>
    <property type="evidence" value="ECO:0007669"/>
    <property type="project" value="UniProtKB-KW"/>
</dbReference>
<dbReference type="PANTHER" id="PTHR33446:SF2">
    <property type="entry name" value="PROTEIN TONB"/>
    <property type="match status" value="1"/>
</dbReference>
<dbReference type="RefSeq" id="WP_137340822.1">
    <property type="nucleotide sequence ID" value="NZ_BSQH01000003.1"/>
</dbReference>
<dbReference type="Gene3D" id="3.90.930.1">
    <property type="match status" value="1"/>
</dbReference>